<gene>
    <name evidence="8" type="ORF">SAMN05444695_10142</name>
</gene>
<dbReference type="SMART" id="SM01274">
    <property type="entry name" value="malic"/>
    <property type="match status" value="1"/>
</dbReference>
<feature type="active site" description="Proton acceptor" evidence="3">
    <location>
        <position position="102"/>
    </location>
</feature>
<dbReference type="SUPFAM" id="SSF53223">
    <property type="entry name" value="Aminoacid dehydrogenase-like, N-terminal domain"/>
    <property type="match status" value="1"/>
</dbReference>
<dbReference type="Pfam" id="PF03949">
    <property type="entry name" value="Malic_M"/>
    <property type="match status" value="1"/>
</dbReference>
<dbReference type="InterPro" id="IPR012301">
    <property type="entry name" value="Malic_N_dom"/>
</dbReference>
<dbReference type="PANTHER" id="PTHR43237">
    <property type="entry name" value="NADP-DEPENDENT MALIC ENZYME"/>
    <property type="match status" value="1"/>
</dbReference>
<organism evidence="8 9">
    <name type="scientific">Rhodococcus triatomae</name>
    <dbReference type="NCBI Taxonomy" id="300028"/>
    <lineage>
        <taxon>Bacteria</taxon>
        <taxon>Bacillati</taxon>
        <taxon>Actinomycetota</taxon>
        <taxon>Actinomycetes</taxon>
        <taxon>Mycobacteriales</taxon>
        <taxon>Nocardiaceae</taxon>
        <taxon>Rhodococcus</taxon>
    </lineage>
</organism>
<feature type="active site" description="Proton donor" evidence="3">
    <location>
        <position position="47"/>
    </location>
</feature>
<reference evidence="8 9" key="1">
    <citation type="submission" date="2016-10" db="EMBL/GenBank/DDBJ databases">
        <authorList>
            <person name="de Groot N.N."/>
        </authorList>
    </citation>
    <scope>NUCLEOTIDE SEQUENCE [LARGE SCALE GENOMIC DNA]</scope>
    <source>
        <strain evidence="8 9">DSM 44892</strain>
    </source>
</reference>
<accession>A0A1G7Z9D5</accession>
<dbReference type="GO" id="GO:0016616">
    <property type="term" value="F:oxidoreductase activity, acting on the CH-OH group of donors, NAD or NADP as acceptor"/>
    <property type="evidence" value="ECO:0007669"/>
    <property type="project" value="InterPro"/>
</dbReference>
<evidence type="ECO:0000256" key="1">
    <source>
        <dbReference type="ARBA" id="ARBA00008785"/>
    </source>
</evidence>
<comment type="cofactor">
    <cofactor evidence="5">
        <name>Mg(2+)</name>
        <dbReference type="ChEBI" id="CHEBI:18420"/>
    </cofactor>
    <cofactor evidence="5">
        <name>Mn(2+)</name>
        <dbReference type="ChEBI" id="CHEBI:29035"/>
    </cofactor>
    <text evidence="5">Divalent metal cations. Prefers magnesium or manganese.</text>
</comment>
<dbReference type="SMART" id="SM00919">
    <property type="entry name" value="Malic_M"/>
    <property type="match status" value="1"/>
</dbReference>
<dbReference type="EMBL" id="FNDN01000001">
    <property type="protein sequence ID" value="SDH05219.1"/>
    <property type="molecule type" value="Genomic_DNA"/>
</dbReference>
<dbReference type="InterPro" id="IPR037062">
    <property type="entry name" value="Malic_N_dom_sf"/>
</dbReference>
<feature type="domain" description="Malic enzyme N-terminal" evidence="7">
    <location>
        <begin position="26"/>
        <end position="159"/>
    </location>
</feature>
<proteinExistence type="inferred from homology"/>
<evidence type="ECO:0000256" key="2">
    <source>
        <dbReference type="ARBA" id="ARBA00023002"/>
    </source>
</evidence>
<sequence length="397" mass="40928">MSIVSEPITPQKVELTDEEIFAGHVGGKLSVELTAPLETQKDLSIAYTPGVAQVSRAIASDETLADRYTWTNRLVVVVSDGSAVLGLGDIGARASLPVMEGKSALFKKFAGLNSIPLVLDTKDPDEIVETLVRLRPSFGAVNLEDISAPRCFEIEKRVVEALDCPVMHDDQHGTAIVVLAALKGAAKVQGRDIGSLRVVISGAGAAGVACANILLAAGVLDVTVLDSKGIVSKDRTDLNDIKVDLAARTNSSGLSGGIAEALAGADVFLGVSAGTVPEEFIATMAEGAIVFALSNPDPEIHPDVARKYAAIVATGRSDFANQINNVLAFPGVFRGALDAGARRITEGMKLAAAEAILSVVGDELAVDKIVPSPLDPRVAPAVAEAVAAAARAEGVTG</sequence>
<dbReference type="InterPro" id="IPR046346">
    <property type="entry name" value="Aminoacid_DH-like_N_sf"/>
</dbReference>
<dbReference type="GO" id="GO:0004470">
    <property type="term" value="F:malic enzyme activity"/>
    <property type="evidence" value="ECO:0007669"/>
    <property type="project" value="InterPro"/>
</dbReference>
<dbReference type="InterPro" id="IPR045213">
    <property type="entry name" value="Malic_NAD-bd_bact_type"/>
</dbReference>
<evidence type="ECO:0000313" key="8">
    <source>
        <dbReference type="EMBL" id="SDH05219.1"/>
    </source>
</evidence>
<evidence type="ECO:0000256" key="4">
    <source>
        <dbReference type="PIRSR" id="PIRSR000106-2"/>
    </source>
</evidence>
<dbReference type="InterPro" id="IPR001891">
    <property type="entry name" value="Malic_OxRdtase"/>
</dbReference>
<keyword evidence="5" id="KW-0479">Metal-binding</keyword>
<feature type="binding site" evidence="5">
    <location>
        <position position="170"/>
    </location>
    <ligand>
        <name>a divalent metal cation</name>
        <dbReference type="ChEBI" id="CHEBI:60240"/>
    </ligand>
</feature>
<evidence type="ECO:0000259" key="6">
    <source>
        <dbReference type="SMART" id="SM00919"/>
    </source>
</evidence>
<dbReference type="OrthoDB" id="9805787at2"/>
<dbReference type="Proteomes" id="UP000183263">
    <property type="component" value="Unassembled WGS sequence"/>
</dbReference>
<dbReference type="Pfam" id="PF00390">
    <property type="entry name" value="malic"/>
    <property type="match status" value="1"/>
</dbReference>
<dbReference type="Gene3D" id="3.40.50.10380">
    <property type="entry name" value="Malic enzyme, N-terminal domain"/>
    <property type="match status" value="1"/>
</dbReference>
<keyword evidence="2" id="KW-0560">Oxidoreductase</keyword>
<dbReference type="InterPro" id="IPR012302">
    <property type="entry name" value="Malic_NAD-bd"/>
</dbReference>
<dbReference type="Gene3D" id="3.40.50.720">
    <property type="entry name" value="NAD(P)-binding Rossmann-like Domain"/>
    <property type="match status" value="1"/>
</dbReference>
<feature type="domain" description="Malic enzyme NAD-binding" evidence="6">
    <location>
        <begin position="171"/>
        <end position="391"/>
    </location>
</feature>
<comment type="similarity">
    <text evidence="1">Belongs to the malic enzymes family.</text>
</comment>
<evidence type="ECO:0000313" key="9">
    <source>
        <dbReference type="Proteomes" id="UP000183263"/>
    </source>
</evidence>
<dbReference type="GO" id="GO:0051287">
    <property type="term" value="F:NAD binding"/>
    <property type="evidence" value="ECO:0007669"/>
    <property type="project" value="InterPro"/>
</dbReference>
<dbReference type="InterPro" id="IPR051674">
    <property type="entry name" value="Malate_Decarboxylase"/>
</dbReference>
<evidence type="ECO:0000256" key="5">
    <source>
        <dbReference type="PIRSR" id="PIRSR000106-3"/>
    </source>
</evidence>
<feature type="binding site" evidence="5">
    <location>
        <position position="145"/>
    </location>
    <ligand>
        <name>a divalent metal cation</name>
        <dbReference type="ChEBI" id="CHEBI:60240"/>
    </ligand>
</feature>
<dbReference type="InterPro" id="IPR036291">
    <property type="entry name" value="NAD(P)-bd_dom_sf"/>
</dbReference>
<evidence type="ECO:0000259" key="7">
    <source>
        <dbReference type="SMART" id="SM01274"/>
    </source>
</evidence>
<name>A0A1G7Z9D5_9NOCA</name>
<evidence type="ECO:0000256" key="3">
    <source>
        <dbReference type="PIRSR" id="PIRSR000106-1"/>
    </source>
</evidence>
<dbReference type="RefSeq" id="WP_072736764.1">
    <property type="nucleotide sequence ID" value="NZ_CP048813.1"/>
</dbReference>
<dbReference type="GO" id="GO:0046872">
    <property type="term" value="F:metal ion binding"/>
    <property type="evidence" value="ECO:0007669"/>
    <property type="project" value="UniProtKB-KW"/>
</dbReference>
<protein>
    <submittedName>
        <fullName evidence="8">Malate dehydrogenase (Oxaloacetate-decarboxylating)</fullName>
    </submittedName>
</protein>
<dbReference type="CDD" id="cd05311">
    <property type="entry name" value="NAD_bind_2_malic_enz"/>
    <property type="match status" value="1"/>
</dbReference>
<feature type="binding site" evidence="4">
    <location>
        <position position="295"/>
    </location>
    <ligand>
        <name>(S)-malate</name>
        <dbReference type="ChEBI" id="CHEBI:15589"/>
    </ligand>
</feature>
<dbReference type="AlphaFoldDB" id="A0A1G7Z9D5"/>
<dbReference type="PANTHER" id="PTHR43237:SF4">
    <property type="entry name" value="NADP-DEPENDENT MALIC ENZYME"/>
    <property type="match status" value="1"/>
</dbReference>
<feature type="binding site" evidence="4">
    <location>
        <position position="324"/>
    </location>
    <ligand>
        <name>(S)-malate</name>
        <dbReference type="ChEBI" id="CHEBI:15589"/>
    </ligand>
</feature>
<feature type="binding site" evidence="5">
    <location>
        <position position="144"/>
    </location>
    <ligand>
        <name>a divalent metal cation</name>
        <dbReference type="ChEBI" id="CHEBI:60240"/>
    </ligand>
</feature>
<dbReference type="PIRSF" id="PIRSF000106">
    <property type="entry name" value="ME"/>
    <property type="match status" value="1"/>
</dbReference>
<dbReference type="SUPFAM" id="SSF51735">
    <property type="entry name" value="NAD(P)-binding Rossmann-fold domains"/>
    <property type="match status" value="1"/>
</dbReference>
<keyword evidence="9" id="KW-1185">Reference proteome</keyword>